<gene>
    <name evidence="7" type="ORF">HUT08_25950</name>
</gene>
<dbReference type="Pfam" id="PF00440">
    <property type="entry name" value="TetR_N"/>
    <property type="match status" value="1"/>
</dbReference>
<sequence length="230" mass="24399">MIETTAVPPEPMGLRERKKLRTRRALIEAAVRLVAERGYEETTVAQIAASADVSTRTFFSYFPGKDDVLFADSQQRVDALVRAVADRRPQETVAHLLLRALEGSVVSPDAAADLTGEVPSLRVRLILSSPALQARALHWLFEAQRQLTGALVEAYGDELTEPEAAAAVGALVGALVNTALICLARDASADELRLSLSRAARVAIGGLASVGPKPGATGADAPAREEPDEP</sequence>
<keyword evidence="2 4" id="KW-0238">DNA-binding</keyword>
<dbReference type="Proteomes" id="UP000509303">
    <property type="component" value="Chromosome"/>
</dbReference>
<keyword evidence="1" id="KW-0805">Transcription regulation</keyword>
<dbReference type="EMBL" id="CP054929">
    <property type="protein sequence ID" value="QKW52405.1"/>
    <property type="molecule type" value="Genomic_DNA"/>
</dbReference>
<dbReference type="GO" id="GO:0000976">
    <property type="term" value="F:transcription cis-regulatory region binding"/>
    <property type="evidence" value="ECO:0007669"/>
    <property type="project" value="TreeGrafter"/>
</dbReference>
<dbReference type="InterPro" id="IPR009057">
    <property type="entry name" value="Homeodomain-like_sf"/>
</dbReference>
<evidence type="ECO:0000313" key="8">
    <source>
        <dbReference type="Proteomes" id="UP000509303"/>
    </source>
</evidence>
<evidence type="ECO:0000313" key="7">
    <source>
        <dbReference type="EMBL" id="QKW52405.1"/>
    </source>
</evidence>
<dbReference type="AlphaFoldDB" id="A0A7H8ND99"/>
<protein>
    <submittedName>
        <fullName evidence="7">TetR family transcriptional regulator</fullName>
    </submittedName>
</protein>
<keyword evidence="3" id="KW-0804">Transcription</keyword>
<dbReference type="PRINTS" id="PR00455">
    <property type="entry name" value="HTHTETR"/>
</dbReference>
<keyword evidence="8" id="KW-1185">Reference proteome</keyword>
<dbReference type="PROSITE" id="PS50977">
    <property type="entry name" value="HTH_TETR_2"/>
    <property type="match status" value="1"/>
</dbReference>
<dbReference type="PANTHER" id="PTHR30055:SF234">
    <property type="entry name" value="HTH-TYPE TRANSCRIPTIONAL REGULATOR BETI"/>
    <property type="match status" value="1"/>
</dbReference>
<feature type="domain" description="HTH tetR-type" evidence="6">
    <location>
        <begin position="20"/>
        <end position="80"/>
    </location>
</feature>
<proteinExistence type="predicted"/>
<evidence type="ECO:0000256" key="2">
    <source>
        <dbReference type="ARBA" id="ARBA00023125"/>
    </source>
</evidence>
<dbReference type="PANTHER" id="PTHR30055">
    <property type="entry name" value="HTH-TYPE TRANSCRIPTIONAL REGULATOR RUTR"/>
    <property type="match status" value="1"/>
</dbReference>
<dbReference type="GO" id="GO:0003700">
    <property type="term" value="F:DNA-binding transcription factor activity"/>
    <property type="evidence" value="ECO:0007669"/>
    <property type="project" value="TreeGrafter"/>
</dbReference>
<reference evidence="7 8" key="1">
    <citation type="submission" date="2020-06" db="EMBL/GenBank/DDBJ databases">
        <title>Genome mining for natural products.</title>
        <authorList>
            <person name="Zhang B."/>
            <person name="Shi J."/>
            <person name="Ge H."/>
        </authorList>
    </citation>
    <scope>NUCLEOTIDE SEQUENCE [LARGE SCALE GENOMIC DNA]</scope>
    <source>
        <strain evidence="7 8">NA00687</strain>
    </source>
</reference>
<feature type="DNA-binding region" description="H-T-H motif" evidence="4">
    <location>
        <begin position="43"/>
        <end position="62"/>
    </location>
</feature>
<dbReference type="RefSeq" id="WP_176164109.1">
    <property type="nucleotide sequence ID" value="NZ_CP054929.1"/>
</dbReference>
<name>A0A7H8ND99_9ACTN</name>
<dbReference type="Gene3D" id="1.10.10.60">
    <property type="entry name" value="Homeodomain-like"/>
    <property type="match status" value="1"/>
</dbReference>
<evidence type="ECO:0000259" key="6">
    <source>
        <dbReference type="PROSITE" id="PS50977"/>
    </source>
</evidence>
<dbReference type="PROSITE" id="PS01081">
    <property type="entry name" value="HTH_TETR_1"/>
    <property type="match status" value="1"/>
</dbReference>
<organism evidence="7 8">
    <name type="scientific">Streptomyces buecherae</name>
    <dbReference type="NCBI Taxonomy" id="2763006"/>
    <lineage>
        <taxon>Bacteria</taxon>
        <taxon>Bacillati</taxon>
        <taxon>Actinomycetota</taxon>
        <taxon>Actinomycetes</taxon>
        <taxon>Kitasatosporales</taxon>
        <taxon>Streptomycetaceae</taxon>
        <taxon>Streptomyces</taxon>
    </lineage>
</organism>
<feature type="region of interest" description="Disordered" evidence="5">
    <location>
        <begin position="208"/>
        <end position="230"/>
    </location>
</feature>
<dbReference type="SUPFAM" id="SSF46689">
    <property type="entry name" value="Homeodomain-like"/>
    <property type="match status" value="1"/>
</dbReference>
<dbReference type="Gene3D" id="1.10.357.10">
    <property type="entry name" value="Tetracycline Repressor, domain 2"/>
    <property type="match status" value="1"/>
</dbReference>
<dbReference type="InterPro" id="IPR001647">
    <property type="entry name" value="HTH_TetR"/>
</dbReference>
<accession>A0A7H8ND99</accession>
<dbReference type="InterPro" id="IPR023772">
    <property type="entry name" value="DNA-bd_HTH_TetR-type_CS"/>
</dbReference>
<evidence type="ECO:0000256" key="4">
    <source>
        <dbReference type="PROSITE-ProRule" id="PRU00335"/>
    </source>
</evidence>
<evidence type="ECO:0000256" key="3">
    <source>
        <dbReference type="ARBA" id="ARBA00023163"/>
    </source>
</evidence>
<dbReference type="InterPro" id="IPR050109">
    <property type="entry name" value="HTH-type_TetR-like_transc_reg"/>
</dbReference>
<evidence type="ECO:0000256" key="1">
    <source>
        <dbReference type="ARBA" id="ARBA00023015"/>
    </source>
</evidence>
<evidence type="ECO:0000256" key="5">
    <source>
        <dbReference type="SAM" id="MobiDB-lite"/>
    </source>
</evidence>